<name>A0A9P4V5I0_9PLEO</name>
<sequence length="106" mass="12202">MSASKSMIVNFVKRVWLRRTIWASSTHQMQHWLPFPPLAPPSSQTTSTVTERQKHSKRPPKETHAPALASSHFQRLKTLRSLLCLDWPLASRLRLVGRSRRGSFES</sequence>
<reference evidence="2" key="1">
    <citation type="journal article" date="2020" name="Stud. Mycol.">
        <title>101 Dothideomycetes genomes: a test case for predicting lifestyles and emergence of pathogens.</title>
        <authorList>
            <person name="Haridas S."/>
            <person name="Albert R."/>
            <person name="Binder M."/>
            <person name="Bloem J."/>
            <person name="Labutti K."/>
            <person name="Salamov A."/>
            <person name="Andreopoulos B."/>
            <person name="Baker S."/>
            <person name="Barry K."/>
            <person name="Bills G."/>
            <person name="Bluhm B."/>
            <person name="Cannon C."/>
            <person name="Castanera R."/>
            <person name="Culley D."/>
            <person name="Daum C."/>
            <person name="Ezra D."/>
            <person name="Gonzalez J."/>
            <person name="Henrissat B."/>
            <person name="Kuo A."/>
            <person name="Liang C."/>
            <person name="Lipzen A."/>
            <person name="Lutzoni F."/>
            <person name="Magnuson J."/>
            <person name="Mondo S."/>
            <person name="Nolan M."/>
            <person name="Ohm R."/>
            <person name="Pangilinan J."/>
            <person name="Park H.-J."/>
            <person name="Ramirez L."/>
            <person name="Alfaro M."/>
            <person name="Sun H."/>
            <person name="Tritt A."/>
            <person name="Yoshinaga Y."/>
            <person name="Zwiers L.-H."/>
            <person name="Turgeon B."/>
            <person name="Goodwin S."/>
            <person name="Spatafora J."/>
            <person name="Crous P."/>
            <person name="Grigoriev I."/>
        </authorList>
    </citation>
    <scope>NUCLEOTIDE SEQUENCE</scope>
    <source>
        <strain evidence="2">CBS 125425</strain>
    </source>
</reference>
<comment type="caution">
    <text evidence="2">The sequence shown here is derived from an EMBL/GenBank/DDBJ whole genome shotgun (WGS) entry which is preliminary data.</text>
</comment>
<accession>A0A9P4V5I0</accession>
<evidence type="ECO:0000313" key="3">
    <source>
        <dbReference type="Proteomes" id="UP000799444"/>
    </source>
</evidence>
<dbReference type="EMBL" id="ML996116">
    <property type="protein sequence ID" value="KAF2737461.1"/>
    <property type="molecule type" value="Genomic_DNA"/>
</dbReference>
<evidence type="ECO:0000256" key="1">
    <source>
        <dbReference type="SAM" id="MobiDB-lite"/>
    </source>
</evidence>
<feature type="region of interest" description="Disordered" evidence="1">
    <location>
        <begin position="33"/>
        <end position="70"/>
    </location>
</feature>
<feature type="compositionally biased region" description="Polar residues" evidence="1">
    <location>
        <begin position="41"/>
        <end position="50"/>
    </location>
</feature>
<dbReference type="AlphaFoldDB" id="A0A9P4V5I0"/>
<proteinExistence type="predicted"/>
<gene>
    <name evidence="2" type="ORF">EJ04DRAFT_118648</name>
</gene>
<evidence type="ECO:0000313" key="2">
    <source>
        <dbReference type="EMBL" id="KAF2737461.1"/>
    </source>
</evidence>
<dbReference type="Proteomes" id="UP000799444">
    <property type="component" value="Unassembled WGS sequence"/>
</dbReference>
<organism evidence="2 3">
    <name type="scientific">Polyplosphaeria fusca</name>
    <dbReference type="NCBI Taxonomy" id="682080"/>
    <lineage>
        <taxon>Eukaryota</taxon>
        <taxon>Fungi</taxon>
        <taxon>Dikarya</taxon>
        <taxon>Ascomycota</taxon>
        <taxon>Pezizomycotina</taxon>
        <taxon>Dothideomycetes</taxon>
        <taxon>Pleosporomycetidae</taxon>
        <taxon>Pleosporales</taxon>
        <taxon>Tetraplosphaeriaceae</taxon>
        <taxon>Polyplosphaeria</taxon>
    </lineage>
</organism>
<keyword evidence="3" id="KW-1185">Reference proteome</keyword>
<protein>
    <submittedName>
        <fullName evidence="2">Uncharacterized protein</fullName>
    </submittedName>
</protein>